<evidence type="ECO:0000259" key="1">
    <source>
        <dbReference type="PROSITE" id="PS50883"/>
    </source>
</evidence>
<sequence length="398" mass="45062">MAEFLIGRQQIFDKDLNIFAYELLFRGKDFDLTDKDGATLATNQIITDSILEMGLNSLVGPHKAFINFTTQNILEKTPLNLPSDRVVIEVLENVEIDLTVTNNLREFSQQGYTIALDDFVFSDEWYPLLEFANIIKLDVMAMGEAKTREVIKDLKPFNIQLLAEKVETREEFQYLKEAGCNYFQGYFFHKPNLVAGKRLGVNQTAAMRLLTVINNPDVEFADLSKAISQDVGLSYKLLHYINSAFFTLPSKMESIQRAISYLGLKEVRRWSNILTLATLSDKPEVSLQGALIRGKMCEELGRLIGEKPDHFFLVGILSSLDTILDIPLEEAMQQLPLASDIKSAILDKQGLAGEALECVINYERWNHSGMHFKNLDQLLISDAYYKGITWAKDVLGNL</sequence>
<evidence type="ECO:0000313" key="3">
    <source>
        <dbReference type="EMBL" id="ESS73456.1"/>
    </source>
</evidence>
<dbReference type="Gene3D" id="3.20.20.450">
    <property type="entry name" value="EAL domain"/>
    <property type="match status" value="1"/>
</dbReference>
<organism evidence="3 4">
    <name type="scientific">Methyloglobulus morosus KoM1</name>
    <dbReference type="NCBI Taxonomy" id="1116472"/>
    <lineage>
        <taxon>Bacteria</taxon>
        <taxon>Pseudomonadati</taxon>
        <taxon>Pseudomonadota</taxon>
        <taxon>Gammaproteobacteria</taxon>
        <taxon>Methylococcales</taxon>
        <taxon>Methylococcaceae</taxon>
        <taxon>Methyloglobulus</taxon>
    </lineage>
</organism>
<dbReference type="OrthoDB" id="9804751at2"/>
<name>V5E1M1_9GAMM</name>
<gene>
    <name evidence="3" type="ORF">MGMO_20c00110</name>
</gene>
<accession>V5E1M1</accession>
<evidence type="ECO:0000259" key="2">
    <source>
        <dbReference type="PROSITE" id="PS51833"/>
    </source>
</evidence>
<dbReference type="EMBL" id="AYLO01000020">
    <property type="protein sequence ID" value="ESS73456.1"/>
    <property type="molecule type" value="Genomic_DNA"/>
</dbReference>
<evidence type="ECO:0000313" key="4">
    <source>
        <dbReference type="Proteomes" id="UP000017842"/>
    </source>
</evidence>
<protein>
    <submittedName>
        <fullName evidence="3">Diguanylate phosphodiesterase</fullName>
    </submittedName>
</protein>
<dbReference type="PIRSF" id="PIRSF003180">
    <property type="entry name" value="DiGMPpdiest_YuxH"/>
    <property type="match status" value="1"/>
</dbReference>
<dbReference type="PROSITE" id="PS51833">
    <property type="entry name" value="HDOD"/>
    <property type="match status" value="1"/>
</dbReference>
<dbReference type="InterPro" id="IPR035919">
    <property type="entry name" value="EAL_sf"/>
</dbReference>
<dbReference type="SUPFAM" id="SSF141868">
    <property type="entry name" value="EAL domain-like"/>
    <property type="match status" value="1"/>
</dbReference>
<dbReference type="STRING" id="1116472.MGMO_20c00110"/>
<dbReference type="SUPFAM" id="SSF109604">
    <property type="entry name" value="HD-domain/PDEase-like"/>
    <property type="match status" value="1"/>
</dbReference>
<dbReference type="Proteomes" id="UP000017842">
    <property type="component" value="Unassembled WGS sequence"/>
</dbReference>
<dbReference type="InterPro" id="IPR013976">
    <property type="entry name" value="HDOD"/>
</dbReference>
<reference evidence="3 4" key="1">
    <citation type="journal article" date="2013" name="Genome Announc.">
        <title>Draft Genome Sequence of the Methanotrophic Gammaproteobacterium Methyloglobulus morosus DSM 22980 Strain KoM1.</title>
        <authorList>
            <person name="Poehlein A."/>
            <person name="Deutzmann J.S."/>
            <person name="Daniel R."/>
            <person name="Simeonova D.D."/>
        </authorList>
    </citation>
    <scope>NUCLEOTIDE SEQUENCE [LARGE SCALE GENOMIC DNA]</scope>
    <source>
        <strain evidence="3 4">KoM1</strain>
    </source>
</reference>
<proteinExistence type="predicted"/>
<keyword evidence="4" id="KW-1185">Reference proteome</keyword>
<feature type="domain" description="EAL" evidence="1">
    <location>
        <begin position="1"/>
        <end position="205"/>
    </location>
</feature>
<dbReference type="PATRIC" id="fig|1116472.3.peg.679"/>
<dbReference type="PANTHER" id="PTHR33525">
    <property type="match status" value="1"/>
</dbReference>
<dbReference type="InterPro" id="IPR014408">
    <property type="entry name" value="dGMP_Pdiesterase_EAL/HD-GYP"/>
</dbReference>
<dbReference type="Pfam" id="PF08668">
    <property type="entry name" value="HDOD"/>
    <property type="match status" value="1"/>
</dbReference>
<dbReference type="InterPro" id="IPR052340">
    <property type="entry name" value="RNase_Y/CdgJ"/>
</dbReference>
<dbReference type="InterPro" id="IPR001633">
    <property type="entry name" value="EAL_dom"/>
</dbReference>
<dbReference type="AlphaFoldDB" id="V5E1M1"/>
<dbReference type="RefSeq" id="WP_023493568.1">
    <property type="nucleotide sequence ID" value="NZ_AYLO01000020.1"/>
</dbReference>
<dbReference type="Gene3D" id="1.10.3210.10">
    <property type="entry name" value="Hypothetical protein af1432"/>
    <property type="match status" value="1"/>
</dbReference>
<dbReference type="SMART" id="SM00052">
    <property type="entry name" value="EAL"/>
    <property type="match status" value="1"/>
</dbReference>
<dbReference type="Pfam" id="PF00563">
    <property type="entry name" value="EAL"/>
    <property type="match status" value="1"/>
</dbReference>
<dbReference type="PROSITE" id="PS50883">
    <property type="entry name" value="EAL"/>
    <property type="match status" value="1"/>
</dbReference>
<dbReference type="PANTHER" id="PTHR33525:SF4">
    <property type="entry name" value="CYCLIC DI-GMP PHOSPHODIESTERASE CDGJ"/>
    <property type="match status" value="1"/>
</dbReference>
<feature type="domain" description="HDOD" evidence="2">
    <location>
        <begin position="199"/>
        <end position="384"/>
    </location>
</feature>
<dbReference type="eggNOG" id="COG3434">
    <property type="taxonomic scope" value="Bacteria"/>
</dbReference>
<comment type="caution">
    <text evidence="3">The sequence shown here is derived from an EMBL/GenBank/DDBJ whole genome shotgun (WGS) entry which is preliminary data.</text>
</comment>